<evidence type="ECO:0000313" key="2">
    <source>
        <dbReference type="EMBL" id="GAT14352.1"/>
    </source>
</evidence>
<evidence type="ECO:0000313" key="3">
    <source>
        <dbReference type="Proteomes" id="UP000069654"/>
    </source>
</evidence>
<keyword evidence="1" id="KW-0472">Membrane</keyword>
<dbReference type="AlphaFoldDB" id="A0A100XD50"/>
<dbReference type="STRING" id="1797.RMCT_1323"/>
<organism evidence="2 3">
    <name type="scientific">Mycolicibacterium thermoresistibile</name>
    <name type="common">Mycobacterium thermoresistibile</name>
    <dbReference type="NCBI Taxonomy" id="1797"/>
    <lineage>
        <taxon>Bacteria</taxon>
        <taxon>Bacillati</taxon>
        <taxon>Actinomycetota</taxon>
        <taxon>Actinomycetes</taxon>
        <taxon>Mycobacteriales</taxon>
        <taxon>Mycobacteriaceae</taxon>
        <taxon>Mycolicibacterium</taxon>
    </lineage>
</organism>
<reference evidence="3" key="2">
    <citation type="submission" date="2016-02" db="EMBL/GenBank/DDBJ databases">
        <title>Draft genome sequence of five rapidly growing Mycobacterium species.</title>
        <authorList>
            <person name="Katahira K."/>
            <person name="Gotou Y."/>
            <person name="Iida K."/>
            <person name="Ogura Y."/>
            <person name="Hayashi T."/>
        </authorList>
    </citation>
    <scope>NUCLEOTIDE SEQUENCE [LARGE SCALE GENOMIC DNA]</scope>
    <source>
        <strain evidence="3">JCM6362</strain>
    </source>
</reference>
<dbReference type="RefSeq" id="WP_040546180.1">
    <property type="nucleotide sequence ID" value="NZ_BCTB01000006.1"/>
</dbReference>
<dbReference type="Proteomes" id="UP000069654">
    <property type="component" value="Unassembled WGS sequence"/>
</dbReference>
<reference evidence="2 3" key="1">
    <citation type="journal article" date="2016" name="Genome Announc.">
        <title>Draft Genome Sequences of Five Rapidly Growing Mycobacterium Species, M. thermoresistibile, M. fortuitum subsp. acetamidolyticum, M. canariasense, M. brisbanense, and M. novocastrense.</title>
        <authorList>
            <person name="Katahira K."/>
            <person name="Ogura Y."/>
            <person name="Gotoh Y."/>
            <person name="Hayashi T."/>
        </authorList>
    </citation>
    <scope>NUCLEOTIDE SEQUENCE [LARGE SCALE GENOMIC DNA]</scope>
    <source>
        <strain evidence="2 3">JCM6362</strain>
    </source>
</reference>
<protein>
    <recommendedName>
        <fullName evidence="4">Transmembrane protein</fullName>
    </recommendedName>
</protein>
<comment type="caution">
    <text evidence="2">The sequence shown here is derived from an EMBL/GenBank/DDBJ whole genome shotgun (WGS) entry which is preliminary data.</text>
</comment>
<feature type="transmembrane region" description="Helical" evidence="1">
    <location>
        <begin position="12"/>
        <end position="45"/>
    </location>
</feature>
<dbReference type="OrthoDB" id="4990644at2"/>
<evidence type="ECO:0000256" key="1">
    <source>
        <dbReference type="SAM" id="Phobius"/>
    </source>
</evidence>
<feature type="transmembrane region" description="Helical" evidence="1">
    <location>
        <begin position="89"/>
        <end position="109"/>
    </location>
</feature>
<gene>
    <name evidence="2" type="ORF">RMCT_1323</name>
</gene>
<proteinExistence type="predicted"/>
<keyword evidence="1" id="KW-1133">Transmembrane helix</keyword>
<dbReference type="EMBL" id="BCTB01000006">
    <property type="protein sequence ID" value="GAT14352.1"/>
    <property type="molecule type" value="Genomic_DNA"/>
</dbReference>
<sequence length="124" mass="12709">MITLTNWTGGLLVATGVIAYIASGAVSVTALIPAFVGVLLLIAAFVGARSDGARQPAMITALVVALLAALGAVMNVLKLPAVFDGTAERPAAVVTSTIMFVLLVIYLILGIRSFLAERRGDKVG</sequence>
<keyword evidence="1" id="KW-0812">Transmembrane</keyword>
<accession>A0A100XD50</accession>
<evidence type="ECO:0008006" key="4">
    <source>
        <dbReference type="Google" id="ProtNLM"/>
    </source>
</evidence>
<name>A0A100XD50_MYCTH</name>
<feature type="transmembrane region" description="Helical" evidence="1">
    <location>
        <begin position="57"/>
        <end position="77"/>
    </location>
</feature>